<evidence type="ECO:0000313" key="2">
    <source>
        <dbReference type="EMBL" id="CEG37424.1"/>
    </source>
</evidence>
<dbReference type="Proteomes" id="UP000054928">
    <property type="component" value="Unassembled WGS sequence"/>
</dbReference>
<dbReference type="AlphaFoldDB" id="A0A0P1AAX8"/>
<feature type="region of interest" description="Disordered" evidence="1">
    <location>
        <begin position="1"/>
        <end position="22"/>
    </location>
</feature>
<evidence type="ECO:0000313" key="3">
    <source>
        <dbReference type="Proteomes" id="UP000054928"/>
    </source>
</evidence>
<protein>
    <submittedName>
        <fullName evidence="2">Uncharacterized protein</fullName>
    </submittedName>
</protein>
<keyword evidence="3" id="KW-1185">Reference proteome</keyword>
<sequence length="70" mass="7990">MGQGNKANLHKQVGNSGRKIDFSSERRNMKNIWSVAMDGKFVFFFNRAFGSYLKYTGVGPLETSTRLLRE</sequence>
<dbReference type="GeneID" id="36400073"/>
<organism evidence="2 3">
    <name type="scientific">Plasmopara halstedii</name>
    <name type="common">Downy mildew of sunflower</name>
    <dbReference type="NCBI Taxonomy" id="4781"/>
    <lineage>
        <taxon>Eukaryota</taxon>
        <taxon>Sar</taxon>
        <taxon>Stramenopiles</taxon>
        <taxon>Oomycota</taxon>
        <taxon>Peronosporomycetes</taxon>
        <taxon>Peronosporales</taxon>
        <taxon>Peronosporaceae</taxon>
        <taxon>Plasmopara</taxon>
    </lineage>
</organism>
<dbReference type="EMBL" id="CCYD01000286">
    <property type="protein sequence ID" value="CEG37424.1"/>
    <property type="molecule type" value="Genomic_DNA"/>
</dbReference>
<name>A0A0P1AAX8_PLAHL</name>
<evidence type="ECO:0000256" key="1">
    <source>
        <dbReference type="SAM" id="MobiDB-lite"/>
    </source>
</evidence>
<reference evidence="3" key="1">
    <citation type="submission" date="2014-09" db="EMBL/GenBank/DDBJ databases">
        <authorList>
            <person name="Sharma Rahul"/>
            <person name="Thines Marco"/>
        </authorList>
    </citation>
    <scope>NUCLEOTIDE SEQUENCE [LARGE SCALE GENOMIC DNA]</scope>
</reference>
<accession>A0A0P1AAX8</accession>
<proteinExistence type="predicted"/>
<dbReference type="RefSeq" id="XP_024573793.1">
    <property type="nucleotide sequence ID" value="XM_024722747.1"/>
</dbReference>